<feature type="non-terminal residue" evidence="1">
    <location>
        <position position="61"/>
    </location>
</feature>
<evidence type="ECO:0000313" key="2">
    <source>
        <dbReference type="Proteomes" id="UP001529510"/>
    </source>
</evidence>
<dbReference type="EMBL" id="JAMKFB020000327">
    <property type="protein sequence ID" value="KAL0149692.1"/>
    <property type="molecule type" value="Genomic_DNA"/>
</dbReference>
<proteinExistence type="predicted"/>
<comment type="caution">
    <text evidence="1">The sequence shown here is derived from an EMBL/GenBank/DDBJ whole genome shotgun (WGS) entry which is preliminary data.</text>
</comment>
<sequence length="61" mass="7111">TNNRPHSNRKERHRPSVVSKLMGRPLMSWRNRAHSPIPGRSLLDLIVYEADVLLTGRRRPD</sequence>
<keyword evidence="2" id="KW-1185">Reference proteome</keyword>
<organism evidence="1 2">
    <name type="scientific">Cirrhinus mrigala</name>
    <name type="common">Mrigala</name>
    <dbReference type="NCBI Taxonomy" id="683832"/>
    <lineage>
        <taxon>Eukaryota</taxon>
        <taxon>Metazoa</taxon>
        <taxon>Chordata</taxon>
        <taxon>Craniata</taxon>
        <taxon>Vertebrata</taxon>
        <taxon>Euteleostomi</taxon>
        <taxon>Actinopterygii</taxon>
        <taxon>Neopterygii</taxon>
        <taxon>Teleostei</taxon>
        <taxon>Ostariophysi</taxon>
        <taxon>Cypriniformes</taxon>
        <taxon>Cyprinidae</taxon>
        <taxon>Labeoninae</taxon>
        <taxon>Labeonini</taxon>
        <taxon>Cirrhinus</taxon>
    </lineage>
</organism>
<protein>
    <submittedName>
        <fullName evidence="1">Uncharacterized protein</fullName>
    </submittedName>
</protein>
<name>A0ABD0MKV7_CIRMR</name>
<evidence type="ECO:0000313" key="1">
    <source>
        <dbReference type="EMBL" id="KAL0149692.1"/>
    </source>
</evidence>
<gene>
    <name evidence="1" type="ORF">M9458_054975</name>
</gene>
<dbReference type="Proteomes" id="UP001529510">
    <property type="component" value="Unassembled WGS sequence"/>
</dbReference>
<dbReference type="AlphaFoldDB" id="A0ABD0MKV7"/>
<accession>A0ABD0MKV7</accession>
<feature type="non-terminal residue" evidence="1">
    <location>
        <position position="1"/>
    </location>
</feature>
<reference evidence="1 2" key="1">
    <citation type="submission" date="2024-05" db="EMBL/GenBank/DDBJ databases">
        <title>Genome sequencing and assembly of Indian major carp, Cirrhinus mrigala (Hamilton, 1822).</title>
        <authorList>
            <person name="Mohindra V."/>
            <person name="Chowdhury L.M."/>
            <person name="Lal K."/>
            <person name="Jena J.K."/>
        </authorList>
    </citation>
    <scope>NUCLEOTIDE SEQUENCE [LARGE SCALE GENOMIC DNA]</scope>
    <source>
        <strain evidence="1">CM1030</strain>
        <tissue evidence="1">Blood</tissue>
    </source>
</reference>